<feature type="domain" description="Methyl-accepting transducer" evidence="5">
    <location>
        <begin position="516"/>
        <end position="702"/>
    </location>
</feature>
<evidence type="ECO:0000256" key="2">
    <source>
        <dbReference type="ARBA" id="ARBA00029447"/>
    </source>
</evidence>
<evidence type="ECO:0000256" key="4">
    <source>
        <dbReference type="SAM" id="Phobius"/>
    </source>
</evidence>
<evidence type="ECO:0000256" key="1">
    <source>
        <dbReference type="ARBA" id="ARBA00023224"/>
    </source>
</evidence>
<reference evidence="7" key="1">
    <citation type="submission" date="2022-06" db="EMBL/GenBank/DDBJ databases">
        <title>Helicobacter colisuis sp. nov.</title>
        <authorList>
            <person name="Papic B."/>
            <person name="Gruntar I."/>
        </authorList>
    </citation>
    <scope>NUCLEOTIDE SEQUENCE</scope>
    <source>
        <strain evidence="7">11154-15</strain>
    </source>
</reference>
<dbReference type="RefSeq" id="WP_250604274.1">
    <property type="nucleotide sequence ID" value="NZ_JAMOKX010000004.1"/>
</dbReference>
<dbReference type="EMBL" id="JAMOKX010000004">
    <property type="protein sequence ID" value="MCL9819541.1"/>
    <property type="molecule type" value="Genomic_DNA"/>
</dbReference>
<dbReference type="PANTHER" id="PTHR32089">
    <property type="entry name" value="METHYL-ACCEPTING CHEMOTAXIS PROTEIN MCPB"/>
    <property type="match status" value="1"/>
</dbReference>
<dbReference type="PROSITE" id="PS50111">
    <property type="entry name" value="CHEMOTAXIS_TRANSDUC_2"/>
    <property type="match status" value="1"/>
</dbReference>
<organism evidence="7 8">
    <name type="scientific">Helicobacter colisuis</name>
    <dbReference type="NCBI Taxonomy" id="2949739"/>
    <lineage>
        <taxon>Bacteria</taxon>
        <taxon>Pseudomonadati</taxon>
        <taxon>Campylobacterota</taxon>
        <taxon>Epsilonproteobacteria</taxon>
        <taxon>Campylobacterales</taxon>
        <taxon>Helicobacteraceae</taxon>
        <taxon>Helicobacter</taxon>
    </lineage>
</organism>
<keyword evidence="4" id="KW-1133">Transmembrane helix</keyword>
<dbReference type="PANTHER" id="PTHR32089:SF112">
    <property type="entry name" value="LYSOZYME-LIKE PROTEIN-RELATED"/>
    <property type="match status" value="1"/>
</dbReference>
<feature type="transmembrane region" description="Helical" evidence="4">
    <location>
        <begin position="331"/>
        <end position="350"/>
    </location>
</feature>
<comment type="caution">
    <text evidence="7">The sequence shown here is derived from an EMBL/GenBank/DDBJ whole genome shotgun (WGS) entry which is preliminary data.</text>
</comment>
<keyword evidence="4" id="KW-0472">Membrane</keyword>
<dbReference type="SMART" id="SM00283">
    <property type="entry name" value="MA"/>
    <property type="match status" value="1"/>
</dbReference>
<protein>
    <submittedName>
        <fullName evidence="7">Methyl-accepting chemotaxis protein</fullName>
    </submittedName>
</protein>
<accession>A0ABT0TUE2</accession>
<dbReference type="CDD" id="cd18774">
    <property type="entry name" value="PDC2_HK_sensor"/>
    <property type="match status" value="1"/>
</dbReference>
<dbReference type="Proteomes" id="UP001057522">
    <property type="component" value="Unassembled WGS sequence"/>
</dbReference>
<keyword evidence="8" id="KW-1185">Reference proteome</keyword>
<dbReference type="InterPro" id="IPR004089">
    <property type="entry name" value="MCPsignal_dom"/>
</dbReference>
<dbReference type="PROSITE" id="PS50885">
    <property type="entry name" value="HAMP"/>
    <property type="match status" value="1"/>
</dbReference>
<dbReference type="SUPFAM" id="SSF58104">
    <property type="entry name" value="Methyl-accepting chemotaxis protein (MCP) signaling domain"/>
    <property type="match status" value="1"/>
</dbReference>
<evidence type="ECO:0000259" key="5">
    <source>
        <dbReference type="PROSITE" id="PS50111"/>
    </source>
</evidence>
<evidence type="ECO:0000259" key="6">
    <source>
        <dbReference type="PROSITE" id="PS50885"/>
    </source>
</evidence>
<dbReference type="Pfam" id="PF00015">
    <property type="entry name" value="MCPsignal"/>
    <property type="match status" value="1"/>
</dbReference>
<sequence>MNPFKSLSIGIKLVASIGIIMVIGLAILFIIISTRVSDSMSKSAEAIIMEASKGHTNTVEASVKEMIALNNAATNSIESIFTSTPRQNISMNQLEETIAHVLDSGSYTDYAFVYLKNSLGFNDNGRFTKMDDGNYMALWQDKDVRSAGGITSLRVGSDLQLNSAKKALAASSADDGKVFFGIPRKFSLSGKEFVGIGMAMTLYDENHSVIGAVGFIFNFESLAEELLDPSNELFDGSIIGLLNEDGTILVHRNESLIFKKMQDINKDPKAAEGVRAMVEGKAGVYDYVTTDKVPSYASVMPFSSVGGAINWRIWVTAPKSSVLASLYTLEYIIAGASVIFLIIVMSFVYFHIRKNVSKRLTVILDTLDKVFKYINYESKDIQTVKIHSNDELGTMGRIINSNIERTRSSLLVDEEAIKESVETAKEIEAGNLTARISKNPSNPRLVELKEVLNRMLDVLQEKIGSDTNEISRVFDSYVRLDFTTEVKNANGRVEIVTNTLGKEIKTMLHTSAKFAEELAARSLELKESMQKLTDGSQSQASSLEQSAAAVEEISASMQNVSDKTMEATRQAEDIKEIVGVIKDIADQTNLLALNAAIEAARAGEHGRGFAVVADEVRKLAERTAKSLGEIEANVNVLVQSVNEMSESIKEQTEGIGQINDTIAQLESATQDNVGVANATNEITRSVDNIAKNILEDVNKKKF</sequence>
<name>A0ABT0TUE2_9HELI</name>
<proteinExistence type="inferred from homology"/>
<dbReference type="Gene3D" id="3.30.450.20">
    <property type="entry name" value="PAS domain"/>
    <property type="match status" value="1"/>
</dbReference>
<dbReference type="InterPro" id="IPR003660">
    <property type="entry name" value="HAMP_dom"/>
</dbReference>
<keyword evidence="1 3" id="KW-0807">Transducer</keyword>
<keyword evidence="4" id="KW-0812">Transmembrane</keyword>
<comment type="similarity">
    <text evidence="2">Belongs to the methyl-accepting chemotaxis (MCP) protein family.</text>
</comment>
<gene>
    <name evidence="7" type="ORF">NCR95_05065</name>
</gene>
<evidence type="ECO:0000256" key="3">
    <source>
        <dbReference type="PROSITE-ProRule" id="PRU00284"/>
    </source>
</evidence>
<feature type="transmembrane region" description="Helical" evidence="4">
    <location>
        <begin position="12"/>
        <end position="32"/>
    </location>
</feature>
<evidence type="ECO:0000313" key="7">
    <source>
        <dbReference type="EMBL" id="MCL9819541.1"/>
    </source>
</evidence>
<dbReference type="Gene3D" id="1.10.287.950">
    <property type="entry name" value="Methyl-accepting chemotaxis protein"/>
    <property type="match status" value="1"/>
</dbReference>
<evidence type="ECO:0000313" key="8">
    <source>
        <dbReference type="Proteomes" id="UP001057522"/>
    </source>
</evidence>
<feature type="domain" description="HAMP" evidence="6">
    <location>
        <begin position="416"/>
        <end position="464"/>
    </location>
</feature>